<organism evidence="1 2">
    <name type="scientific">Eumeta variegata</name>
    <name type="common">Bagworm moth</name>
    <name type="synonym">Eumeta japonica</name>
    <dbReference type="NCBI Taxonomy" id="151549"/>
    <lineage>
        <taxon>Eukaryota</taxon>
        <taxon>Metazoa</taxon>
        <taxon>Ecdysozoa</taxon>
        <taxon>Arthropoda</taxon>
        <taxon>Hexapoda</taxon>
        <taxon>Insecta</taxon>
        <taxon>Pterygota</taxon>
        <taxon>Neoptera</taxon>
        <taxon>Endopterygota</taxon>
        <taxon>Lepidoptera</taxon>
        <taxon>Glossata</taxon>
        <taxon>Ditrysia</taxon>
        <taxon>Tineoidea</taxon>
        <taxon>Psychidae</taxon>
        <taxon>Oiketicinae</taxon>
        <taxon>Eumeta</taxon>
    </lineage>
</organism>
<dbReference type="EMBL" id="BGZK01000832">
    <property type="protein sequence ID" value="GBP62116.1"/>
    <property type="molecule type" value="Genomic_DNA"/>
</dbReference>
<comment type="caution">
    <text evidence="1">The sequence shown here is derived from an EMBL/GenBank/DDBJ whole genome shotgun (WGS) entry which is preliminary data.</text>
</comment>
<reference evidence="1 2" key="1">
    <citation type="journal article" date="2019" name="Commun. Biol.">
        <title>The bagworm genome reveals a unique fibroin gene that provides high tensile strength.</title>
        <authorList>
            <person name="Kono N."/>
            <person name="Nakamura H."/>
            <person name="Ohtoshi R."/>
            <person name="Tomita M."/>
            <person name="Numata K."/>
            <person name="Arakawa K."/>
        </authorList>
    </citation>
    <scope>NUCLEOTIDE SEQUENCE [LARGE SCALE GENOMIC DNA]</scope>
</reference>
<dbReference type="OrthoDB" id="1101576at2759"/>
<sequence length="114" mass="13602">MYPSPDAVKFLAPKVAVVSCKNDDLLVYRQHLENLHSDFIERFQDILKLEIPDWVLDPFSNVNIAMSPQLEEELIELTTNEEIKIKYKNDYQQFWLQKSIPQWYPGLWSIVERF</sequence>
<proteinExistence type="predicted"/>
<dbReference type="AlphaFoldDB" id="A0A4C1XE17"/>
<gene>
    <name evidence="1" type="ORF">EVAR_46085_1</name>
</gene>
<evidence type="ECO:0000313" key="1">
    <source>
        <dbReference type="EMBL" id="GBP62116.1"/>
    </source>
</evidence>
<keyword evidence="2" id="KW-1185">Reference proteome</keyword>
<protein>
    <submittedName>
        <fullName evidence="1">Uncharacterized protein</fullName>
    </submittedName>
</protein>
<dbReference type="Proteomes" id="UP000299102">
    <property type="component" value="Unassembled WGS sequence"/>
</dbReference>
<name>A0A4C1XE17_EUMVA</name>
<evidence type="ECO:0000313" key="2">
    <source>
        <dbReference type="Proteomes" id="UP000299102"/>
    </source>
</evidence>
<accession>A0A4C1XE17</accession>